<evidence type="ECO:0000313" key="17">
    <source>
        <dbReference type="Proteomes" id="UP000198612"/>
    </source>
</evidence>
<dbReference type="RefSeq" id="WP_089720404.1">
    <property type="nucleotide sequence ID" value="NZ_FMYT01000003.1"/>
</dbReference>
<dbReference type="InterPro" id="IPR015424">
    <property type="entry name" value="PyrdxlP-dep_Trfase"/>
</dbReference>
<reference evidence="13 19" key="2">
    <citation type="submission" date="2018-04" db="EMBL/GenBank/DDBJ databases">
        <title>Subsurface microbial communities from deep shales in Ohio and West Virginia, USA.</title>
        <authorList>
            <person name="Wrighton K."/>
        </authorList>
    </citation>
    <scope>NUCLEOTIDE SEQUENCE [LARGE SCALE GENOMIC DNA]</scope>
    <source>
        <strain evidence="13 19">MSL28</strain>
    </source>
</reference>
<dbReference type="InterPro" id="IPR015422">
    <property type="entry name" value="PyrdxlP-dep_Trfase_small"/>
</dbReference>
<evidence type="ECO:0000256" key="4">
    <source>
        <dbReference type="ARBA" id="ARBA00019040"/>
    </source>
</evidence>
<evidence type="ECO:0000256" key="11">
    <source>
        <dbReference type="PIRSR" id="PIRSR001434-2"/>
    </source>
</evidence>
<evidence type="ECO:0000313" key="19">
    <source>
        <dbReference type="Proteomes" id="UP000247389"/>
    </source>
</evidence>
<keyword evidence="6 14" id="KW-0456">Lyase</keyword>
<evidence type="ECO:0000256" key="6">
    <source>
        <dbReference type="ARBA" id="ARBA00023239"/>
    </source>
</evidence>
<protein>
    <recommendedName>
        <fullName evidence="4">L-methionine gamma-lyase</fullName>
        <ecNumber evidence="3">4.4.1.11</ecNumber>
        <ecNumber evidence="7">4.4.1.2</ecNumber>
    </recommendedName>
    <alternativeName>
        <fullName evidence="8">Homocysteine desulfhydrase</fullName>
    </alternativeName>
</protein>
<comment type="cofactor">
    <cofactor evidence="1 12">
        <name>pyridoxal 5'-phosphate</name>
        <dbReference type="ChEBI" id="CHEBI:597326"/>
    </cofactor>
</comment>
<evidence type="ECO:0000256" key="5">
    <source>
        <dbReference type="ARBA" id="ARBA00022898"/>
    </source>
</evidence>
<dbReference type="PANTHER" id="PTHR11808:SF80">
    <property type="entry name" value="CYSTATHIONINE GAMMA-LYASE"/>
    <property type="match status" value="1"/>
</dbReference>
<dbReference type="GO" id="GO:0005737">
    <property type="term" value="C:cytoplasm"/>
    <property type="evidence" value="ECO:0007669"/>
    <property type="project" value="TreeGrafter"/>
</dbReference>
<evidence type="ECO:0000256" key="8">
    <source>
        <dbReference type="ARBA" id="ARBA00047199"/>
    </source>
</evidence>
<evidence type="ECO:0000256" key="7">
    <source>
        <dbReference type="ARBA" id="ARBA00047175"/>
    </source>
</evidence>
<evidence type="ECO:0000313" key="18">
    <source>
        <dbReference type="Proteomes" id="UP000199519"/>
    </source>
</evidence>
<accession>A0A1G6JYM0</accession>
<dbReference type="GO" id="GO:0047982">
    <property type="term" value="F:homocysteine desulfhydrase activity"/>
    <property type="evidence" value="ECO:0007669"/>
    <property type="project" value="UniProtKB-EC"/>
</dbReference>
<dbReference type="Proteomes" id="UP000324896">
    <property type="component" value="Unassembled WGS sequence"/>
</dbReference>
<keyword evidence="18" id="KW-1185">Reference proteome</keyword>
<evidence type="ECO:0000313" key="20">
    <source>
        <dbReference type="Proteomes" id="UP000324896"/>
    </source>
</evidence>
<dbReference type="FunFam" id="3.40.640.10:FF:000046">
    <property type="entry name" value="Cystathionine gamma-lyase"/>
    <property type="match status" value="1"/>
</dbReference>
<dbReference type="FunFam" id="3.90.1150.10:FF:000008">
    <property type="entry name" value="Cystathionine gamma-synthase"/>
    <property type="match status" value="1"/>
</dbReference>
<dbReference type="PIRSF" id="PIRSF001434">
    <property type="entry name" value="CGS"/>
    <property type="match status" value="1"/>
</dbReference>
<dbReference type="InterPro" id="IPR006237">
    <property type="entry name" value="L-Met_gamma_lys"/>
</dbReference>
<dbReference type="Proteomes" id="UP000247389">
    <property type="component" value="Unassembled WGS sequence"/>
</dbReference>
<dbReference type="Proteomes" id="UP000199519">
    <property type="component" value="Unassembled WGS sequence"/>
</dbReference>
<keyword evidence="5 11" id="KW-0663">Pyridoxal phosphate</keyword>
<dbReference type="SUPFAM" id="SSF53383">
    <property type="entry name" value="PLP-dependent transferases"/>
    <property type="match status" value="1"/>
</dbReference>
<evidence type="ECO:0000256" key="1">
    <source>
        <dbReference type="ARBA" id="ARBA00001933"/>
    </source>
</evidence>
<dbReference type="Gene3D" id="3.40.640.10">
    <property type="entry name" value="Type I PLP-dependent aspartate aminotransferase-like (Major domain)"/>
    <property type="match status" value="1"/>
</dbReference>
<gene>
    <name evidence="13" type="ORF">C8C78_1222</name>
    <name evidence="14" type="ORF">SAMN04488597_103171</name>
    <name evidence="15" type="ORF">SAMN04488598_12122</name>
    <name evidence="16" type="ORF">SAMN04515652_12122</name>
</gene>
<dbReference type="AlphaFoldDB" id="A0A1G6JYM0"/>
<proteinExistence type="inferred from homology"/>
<sequence>MEKKDLGKLGFQSLCCHAGQHADPQTGAHNTPIYQTSTFAFKNVQDGADKFAGEKEGYIYTRLGNPTQSALEEKMAALEGAEAAIATASGMSAISASVMAVAYAGDHILAHDCLYGCTHSLMEEILPRYGIEVTFADLSDLDNVDEYLQDNTKLVYLETPSNPTLNLVDIEEISKKAHAAGAKVIVDNTFMTPYLQNPLALGADMVVHSATKYIGGHGDAIAGIIAGKEEMLAEIRMTTLKDFGGIISPFNAWLLLRGLKTLPIRVDKHTENAKEVAEFLEAHDKVERVFYPGLESHPQHDLAKKQASGFGSMISFELKGGYDAGEKMMNNVNLATLAVSLGDVDTLIQHPASMTHAPVPREERLAAGITDGLVRISIGIEDVEDIIADLDNSLSVLADVEEDESLATV</sequence>
<dbReference type="EMBL" id="FMYT01000003">
    <property type="protein sequence ID" value="SDC23807.1"/>
    <property type="molecule type" value="Genomic_DNA"/>
</dbReference>
<name>A0A1G6JYM0_9FIRM</name>
<organism evidence="14 20">
    <name type="scientific">Halanaerobium congolense</name>
    <dbReference type="NCBI Taxonomy" id="54121"/>
    <lineage>
        <taxon>Bacteria</taxon>
        <taxon>Bacillati</taxon>
        <taxon>Bacillota</taxon>
        <taxon>Clostridia</taxon>
        <taxon>Halanaerobiales</taxon>
        <taxon>Halanaerobiaceae</taxon>
        <taxon>Halanaerobium</taxon>
    </lineage>
</organism>
<evidence type="ECO:0000256" key="2">
    <source>
        <dbReference type="ARBA" id="ARBA00008667"/>
    </source>
</evidence>
<evidence type="ECO:0000313" key="16">
    <source>
        <dbReference type="EMBL" id="SET05876.1"/>
    </source>
</evidence>
<dbReference type="Pfam" id="PF01053">
    <property type="entry name" value="Cys_Met_Meta_PP"/>
    <property type="match status" value="1"/>
</dbReference>
<evidence type="ECO:0000313" key="13">
    <source>
        <dbReference type="EMBL" id="PXV63645.1"/>
    </source>
</evidence>
<dbReference type="PROSITE" id="PS00868">
    <property type="entry name" value="CYS_MET_METAB_PP"/>
    <property type="match status" value="1"/>
</dbReference>
<dbReference type="Gene3D" id="3.90.1150.10">
    <property type="entry name" value="Aspartate Aminotransferase, domain 1"/>
    <property type="match status" value="1"/>
</dbReference>
<dbReference type="GO" id="GO:0019346">
    <property type="term" value="P:transsulfuration"/>
    <property type="evidence" value="ECO:0007669"/>
    <property type="project" value="InterPro"/>
</dbReference>
<evidence type="ECO:0000313" key="15">
    <source>
        <dbReference type="EMBL" id="SDF72133.1"/>
    </source>
</evidence>
<dbReference type="NCBIfam" id="TIGR01328">
    <property type="entry name" value="met_gam_lyase"/>
    <property type="match status" value="1"/>
</dbReference>
<dbReference type="Proteomes" id="UP000198612">
    <property type="component" value="Unassembled WGS sequence"/>
</dbReference>
<feature type="modified residue" description="N6-(pyridoxal phosphate)lysine" evidence="11">
    <location>
        <position position="212"/>
    </location>
</feature>
<reference evidence="17 18" key="1">
    <citation type="submission" date="2016-10" db="EMBL/GenBank/DDBJ databases">
        <authorList>
            <person name="Varghese N."/>
            <person name="Submissions S."/>
        </authorList>
    </citation>
    <scope>NUCLEOTIDE SEQUENCE [LARGE SCALE GENOMIC DNA]</scope>
    <source>
        <strain evidence="14 20">WG10</strain>
        <strain evidence="15 18">WG2</strain>
        <strain evidence="16 17">WG5</strain>
    </source>
</reference>
<dbReference type="GO" id="GO:0030170">
    <property type="term" value="F:pyridoxal phosphate binding"/>
    <property type="evidence" value="ECO:0007669"/>
    <property type="project" value="InterPro"/>
</dbReference>
<comment type="catalytic activity">
    <reaction evidence="10">
        <text>L-methionine + H2O = methanethiol + 2-oxobutanoate + NH4(+)</text>
        <dbReference type="Rhea" id="RHEA:23800"/>
        <dbReference type="ChEBI" id="CHEBI:15377"/>
        <dbReference type="ChEBI" id="CHEBI:16007"/>
        <dbReference type="ChEBI" id="CHEBI:16763"/>
        <dbReference type="ChEBI" id="CHEBI:28938"/>
        <dbReference type="ChEBI" id="CHEBI:57844"/>
        <dbReference type="EC" id="4.4.1.11"/>
    </reaction>
    <physiologicalReaction direction="left-to-right" evidence="10">
        <dbReference type="Rhea" id="RHEA:23801"/>
    </physiologicalReaction>
</comment>
<evidence type="ECO:0000256" key="10">
    <source>
        <dbReference type="ARBA" id="ARBA00052699"/>
    </source>
</evidence>
<dbReference type="EC" id="4.4.1.11" evidence="3"/>
<evidence type="ECO:0000256" key="12">
    <source>
        <dbReference type="RuleBase" id="RU362118"/>
    </source>
</evidence>
<evidence type="ECO:0000256" key="3">
    <source>
        <dbReference type="ARBA" id="ARBA00012222"/>
    </source>
</evidence>
<dbReference type="InterPro" id="IPR015421">
    <property type="entry name" value="PyrdxlP-dep_Trfase_major"/>
</dbReference>
<evidence type="ECO:0000313" key="14">
    <source>
        <dbReference type="EMBL" id="SDC23807.1"/>
    </source>
</evidence>
<comment type="similarity">
    <text evidence="2">Belongs to the trans-sulfuration enzymes family. L-methionine gamma-lyase subfamily.</text>
</comment>
<dbReference type="EC" id="4.4.1.2" evidence="7"/>
<dbReference type="EMBL" id="FNBJ01000021">
    <property type="protein sequence ID" value="SDF72133.1"/>
    <property type="molecule type" value="Genomic_DNA"/>
</dbReference>
<dbReference type="CDD" id="cd00614">
    <property type="entry name" value="CGS_like"/>
    <property type="match status" value="1"/>
</dbReference>
<dbReference type="InterPro" id="IPR000277">
    <property type="entry name" value="Cys/Met-Metab_PyrdxlP-dep_enz"/>
</dbReference>
<dbReference type="GO" id="GO:0018826">
    <property type="term" value="F:methionine gamma-lyase activity"/>
    <property type="evidence" value="ECO:0007669"/>
    <property type="project" value="UniProtKB-EC"/>
</dbReference>
<dbReference type="EMBL" id="QICM01000022">
    <property type="protein sequence ID" value="PXV63645.1"/>
    <property type="molecule type" value="Genomic_DNA"/>
</dbReference>
<comment type="catalytic activity">
    <reaction evidence="9">
        <text>L-homocysteine + H2O = 2-oxobutanoate + hydrogen sulfide + NH4(+) + H(+)</text>
        <dbReference type="Rhea" id="RHEA:14501"/>
        <dbReference type="ChEBI" id="CHEBI:15377"/>
        <dbReference type="ChEBI" id="CHEBI:15378"/>
        <dbReference type="ChEBI" id="CHEBI:16763"/>
        <dbReference type="ChEBI" id="CHEBI:28938"/>
        <dbReference type="ChEBI" id="CHEBI:29919"/>
        <dbReference type="ChEBI" id="CHEBI:58199"/>
        <dbReference type="EC" id="4.4.1.2"/>
    </reaction>
    <physiologicalReaction direction="left-to-right" evidence="9">
        <dbReference type="Rhea" id="RHEA:14502"/>
    </physiologicalReaction>
</comment>
<dbReference type="PANTHER" id="PTHR11808">
    <property type="entry name" value="TRANS-SULFURATION ENZYME FAMILY MEMBER"/>
    <property type="match status" value="1"/>
</dbReference>
<evidence type="ECO:0000256" key="9">
    <source>
        <dbReference type="ARBA" id="ARBA00048780"/>
    </source>
</evidence>
<dbReference type="InterPro" id="IPR054542">
    <property type="entry name" value="Cys_met_metab_PP"/>
</dbReference>
<dbReference type="EMBL" id="FOHG01000021">
    <property type="protein sequence ID" value="SET05876.1"/>
    <property type="molecule type" value="Genomic_DNA"/>
</dbReference>